<dbReference type="PANTHER" id="PTHR43345:SF2">
    <property type="entry name" value="3-ISOPROPYLMALATE DEHYDRATASE SMALL SUBUNIT 1"/>
    <property type="match status" value="1"/>
</dbReference>
<protein>
    <recommendedName>
        <fullName evidence="3">Aconitase A/isopropylmalate dehydratase small subunit swivel domain-containing protein</fullName>
    </recommendedName>
</protein>
<dbReference type="CDD" id="cd01577">
    <property type="entry name" value="IPMI_Swivel"/>
    <property type="match status" value="1"/>
</dbReference>
<dbReference type="InterPro" id="IPR033940">
    <property type="entry name" value="IPMI_Swivel"/>
</dbReference>
<proteinExistence type="inferred from homology"/>
<evidence type="ECO:0000256" key="2">
    <source>
        <dbReference type="ARBA" id="ARBA00023239"/>
    </source>
</evidence>
<comment type="caution">
    <text evidence="4">The sequence shown here is derived from an EMBL/GenBank/DDBJ whole genome shotgun (WGS) entry which is preliminary data.</text>
</comment>
<dbReference type="Pfam" id="PF00694">
    <property type="entry name" value="Aconitase_C"/>
    <property type="match status" value="1"/>
</dbReference>
<dbReference type="STRING" id="1817892.AUK40_04645"/>
<feature type="domain" description="Aconitase A/isopropylmalate dehydratase small subunit swivel" evidence="3">
    <location>
        <begin position="9"/>
        <end position="99"/>
    </location>
</feature>
<evidence type="ECO:0000313" key="4">
    <source>
        <dbReference type="EMBL" id="OIP96707.1"/>
    </source>
</evidence>
<dbReference type="SUPFAM" id="SSF52016">
    <property type="entry name" value="LeuD/IlvD-like"/>
    <property type="match status" value="1"/>
</dbReference>
<dbReference type="GO" id="GO:0016836">
    <property type="term" value="F:hydro-lyase activity"/>
    <property type="evidence" value="ECO:0007669"/>
    <property type="project" value="InterPro"/>
</dbReference>
<comment type="similarity">
    <text evidence="1">Belongs to the LeuD family. LeuD type 2 subfamily.</text>
</comment>
<dbReference type="NCBIfam" id="TIGR02087">
    <property type="entry name" value="LEUD_arch"/>
    <property type="match status" value="1"/>
</dbReference>
<dbReference type="Gene3D" id="3.20.19.10">
    <property type="entry name" value="Aconitase, domain 4"/>
    <property type="match status" value="1"/>
</dbReference>
<organism evidence="4 5">
    <name type="scientific">Candidatus Wirthbacteria bacterium CG2_30_54_11</name>
    <dbReference type="NCBI Taxonomy" id="1817892"/>
    <lineage>
        <taxon>Bacteria</taxon>
        <taxon>Candidatus Wirthbacteria</taxon>
    </lineage>
</organism>
<dbReference type="EMBL" id="MNZT01000080">
    <property type="protein sequence ID" value="OIP96707.1"/>
    <property type="molecule type" value="Genomic_DNA"/>
</dbReference>
<dbReference type="InterPro" id="IPR050075">
    <property type="entry name" value="LeuD"/>
</dbReference>
<dbReference type="InterPro" id="IPR015928">
    <property type="entry name" value="Aconitase/3IPM_dehydase_swvl"/>
</dbReference>
<dbReference type="InterPro" id="IPR011827">
    <property type="entry name" value="LeuD_type2/HacB/DmdB"/>
</dbReference>
<sequence>MNWIFGDKINTDLITPGRYNMITDPHELAKIAFVEAKPEFAREVRQGDFIIAGDNFGSGSSRETAAVALKYSGVQAVIAKSFARIFYRNALNVGLLLVTADTSLIKAEDDIEIDQTRSVVINHTRGQEIPADIPHLMQVVHAKGGILQYLRDEGMGDLKGALQRLISQEGSHV</sequence>
<reference evidence="4 5" key="1">
    <citation type="journal article" date="2016" name="Environ. Microbiol.">
        <title>Genomic resolution of a cold subsurface aquifer community provides metabolic insights for novel microbes adapted to high CO concentrations.</title>
        <authorList>
            <person name="Probst A.J."/>
            <person name="Castelle C.J."/>
            <person name="Singh A."/>
            <person name="Brown C.T."/>
            <person name="Anantharaman K."/>
            <person name="Sharon I."/>
            <person name="Hug L.A."/>
            <person name="Burstein D."/>
            <person name="Emerson J.B."/>
            <person name="Thomas B.C."/>
            <person name="Banfield J.F."/>
        </authorList>
    </citation>
    <scope>NUCLEOTIDE SEQUENCE [LARGE SCALE GENOMIC DNA]</scope>
    <source>
        <strain evidence="4">CG2_30_54_11</strain>
    </source>
</reference>
<accession>A0A1J5IJ28</accession>
<evidence type="ECO:0000256" key="1">
    <source>
        <dbReference type="ARBA" id="ARBA00009869"/>
    </source>
</evidence>
<evidence type="ECO:0000313" key="5">
    <source>
        <dbReference type="Proteomes" id="UP000183245"/>
    </source>
</evidence>
<dbReference type="PANTHER" id="PTHR43345">
    <property type="entry name" value="3-ISOPROPYLMALATE DEHYDRATASE SMALL SUBUNIT 2-RELATED-RELATED"/>
    <property type="match status" value="1"/>
</dbReference>
<dbReference type="Proteomes" id="UP000183245">
    <property type="component" value="Unassembled WGS sequence"/>
</dbReference>
<dbReference type="AlphaFoldDB" id="A0A1J5IJ28"/>
<gene>
    <name evidence="4" type="ORF">AUK40_04645</name>
</gene>
<dbReference type="InterPro" id="IPR000573">
    <property type="entry name" value="AconitaseA/IPMdHydase_ssu_swvl"/>
</dbReference>
<evidence type="ECO:0000259" key="3">
    <source>
        <dbReference type="Pfam" id="PF00694"/>
    </source>
</evidence>
<keyword evidence="2" id="KW-0456">Lyase</keyword>
<name>A0A1J5IJ28_9BACT</name>